<feature type="transmembrane region" description="Helical" evidence="1">
    <location>
        <begin position="79"/>
        <end position="98"/>
    </location>
</feature>
<dbReference type="AlphaFoldDB" id="A0A517M6E5"/>
<feature type="transmembrane region" description="Helical" evidence="1">
    <location>
        <begin position="205"/>
        <end position="225"/>
    </location>
</feature>
<feature type="transmembrane region" description="Helical" evidence="1">
    <location>
        <begin position="157"/>
        <end position="190"/>
    </location>
</feature>
<feature type="transmembrane region" description="Helical" evidence="1">
    <location>
        <begin position="110"/>
        <end position="128"/>
    </location>
</feature>
<dbReference type="OrthoDB" id="214269at2"/>
<feature type="transmembrane region" description="Helical" evidence="1">
    <location>
        <begin position="134"/>
        <end position="150"/>
    </location>
</feature>
<keyword evidence="1" id="KW-0812">Transmembrane</keyword>
<dbReference type="KEGG" id="ruv:EC9_46680"/>
<evidence type="ECO:0000256" key="1">
    <source>
        <dbReference type="SAM" id="Phobius"/>
    </source>
</evidence>
<keyword evidence="3" id="KW-1185">Reference proteome</keyword>
<dbReference type="Proteomes" id="UP000319557">
    <property type="component" value="Chromosome"/>
</dbReference>
<organism evidence="2 3">
    <name type="scientific">Rosistilla ulvae</name>
    <dbReference type="NCBI Taxonomy" id="1930277"/>
    <lineage>
        <taxon>Bacteria</taxon>
        <taxon>Pseudomonadati</taxon>
        <taxon>Planctomycetota</taxon>
        <taxon>Planctomycetia</taxon>
        <taxon>Pirellulales</taxon>
        <taxon>Pirellulaceae</taxon>
        <taxon>Rosistilla</taxon>
    </lineage>
</organism>
<keyword evidence="1" id="KW-0472">Membrane</keyword>
<gene>
    <name evidence="2" type="ORF">EC9_46680</name>
</gene>
<reference evidence="2 3" key="1">
    <citation type="submission" date="2019-02" db="EMBL/GenBank/DDBJ databases">
        <title>Deep-cultivation of Planctomycetes and their phenomic and genomic characterization uncovers novel biology.</title>
        <authorList>
            <person name="Wiegand S."/>
            <person name="Jogler M."/>
            <person name="Boedeker C."/>
            <person name="Pinto D."/>
            <person name="Vollmers J."/>
            <person name="Rivas-Marin E."/>
            <person name="Kohn T."/>
            <person name="Peeters S.H."/>
            <person name="Heuer A."/>
            <person name="Rast P."/>
            <person name="Oberbeckmann S."/>
            <person name="Bunk B."/>
            <person name="Jeske O."/>
            <person name="Meyerdierks A."/>
            <person name="Storesund J.E."/>
            <person name="Kallscheuer N."/>
            <person name="Luecker S."/>
            <person name="Lage O.M."/>
            <person name="Pohl T."/>
            <person name="Merkel B.J."/>
            <person name="Hornburger P."/>
            <person name="Mueller R.-W."/>
            <person name="Bruemmer F."/>
            <person name="Labrenz M."/>
            <person name="Spormann A.M."/>
            <person name="Op den Camp H."/>
            <person name="Overmann J."/>
            <person name="Amann R."/>
            <person name="Jetten M.S.M."/>
            <person name="Mascher T."/>
            <person name="Medema M.H."/>
            <person name="Devos D.P."/>
            <person name="Kaster A.-K."/>
            <person name="Ovreas L."/>
            <person name="Rohde M."/>
            <person name="Galperin M.Y."/>
            <person name="Jogler C."/>
        </authorList>
    </citation>
    <scope>NUCLEOTIDE SEQUENCE [LARGE SCALE GENOMIC DNA]</scope>
    <source>
        <strain evidence="2 3">EC9</strain>
    </source>
</reference>
<evidence type="ECO:0000313" key="3">
    <source>
        <dbReference type="Proteomes" id="UP000319557"/>
    </source>
</evidence>
<dbReference type="EMBL" id="CP036261">
    <property type="protein sequence ID" value="QDS90460.1"/>
    <property type="molecule type" value="Genomic_DNA"/>
</dbReference>
<feature type="transmembrane region" description="Helical" evidence="1">
    <location>
        <begin position="360"/>
        <end position="379"/>
    </location>
</feature>
<protein>
    <recommendedName>
        <fullName evidence="4">Glycosyltransferase RgtA/B/C/D-like domain-containing protein</fullName>
    </recommendedName>
</protein>
<dbReference type="RefSeq" id="WP_145348270.1">
    <property type="nucleotide sequence ID" value="NZ_CP036261.1"/>
</dbReference>
<evidence type="ECO:0008006" key="4">
    <source>
        <dbReference type="Google" id="ProtNLM"/>
    </source>
</evidence>
<keyword evidence="1" id="KW-1133">Transmembrane helix</keyword>
<accession>A0A517M6E5</accession>
<feature type="transmembrane region" description="Helical" evidence="1">
    <location>
        <begin position="399"/>
        <end position="419"/>
    </location>
</feature>
<name>A0A517M6E5_9BACT</name>
<evidence type="ECO:0000313" key="2">
    <source>
        <dbReference type="EMBL" id="QDS90460.1"/>
    </source>
</evidence>
<sequence length="456" mass="50293">MSTPNFSSRNWLVGIWIALAGCLVVALQVTGRLHPQQVPDSPSYLEFPFDSFAAALKSIRTPVYPAILELFELTGAMSLLPHFQLLVHLIACAMLALGFSKIGIPRWQTFLMAVASLLSITLWFNVNLISTDSLAVSMSLITCSLLLMYCNTRSRWLLLAISLMSILTILCRPAYLFLVGFLPAAAALIWRDEGLAWMPTMRRCGVLIVASLAPVVLYSLIRLVVVGQFGVVAFGSQNLAGVTVQFLDQEVVKQLPADQQAFAQHVLDSRIDWYAEHPALSEGMGYQTMEDRWNAMIYEVVVPTASREFGDSVLRQHAEISSLNREIMLRKPLAYAIWIAKAIRQTVRITLADIGMHPPFFLLMLCAVAALILLPLWPISDRLSSSGESVLPNGTRANVLLTSLALLYAVLAMLPVILTSAPLGRFVDAATVFVPGAIIVLLSQHLQNTLHARQRR</sequence>
<proteinExistence type="predicted"/>